<proteinExistence type="predicted"/>
<keyword evidence="1" id="KW-1133">Transmembrane helix</keyword>
<evidence type="ECO:0000313" key="3">
    <source>
        <dbReference type="EMBL" id="KIC96131.1"/>
    </source>
</evidence>
<dbReference type="InterPro" id="IPR025588">
    <property type="entry name" value="YcxB-like_C"/>
</dbReference>
<keyword evidence="4" id="KW-1185">Reference proteome</keyword>
<organism evidence="3 4">
    <name type="scientific">Flavihumibacter solisilvae</name>
    <dbReference type="NCBI Taxonomy" id="1349421"/>
    <lineage>
        <taxon>Bacteria</taxon>
        <taxon>Pseudomonadati</taxon>
        <taxon>Bacteroidota</taxon>
        <taxon>Chitinophagia</taxon>
        <taxon>Chitinophagales</taxon>
        <taxon>Chitinophagaceae</taxon>
        <taxon>Flavihumibacter</taxon>
    </lineage>
</organism>
<evidence type="ECO:0000313" key="4">
    <source>
        <dbReference type="Proteomes" id="UP000031408"/>
    </source>
</evidence>
<dbReference type="RefSeq" id="WP_039136977.1">
    <property type="nucleotide sequence ID" value="NZ_JSVC01000002.1"/>
</dbReference>
<feature type="transmembrane region" description="Helical" evidence="1">
    <location>
        <begin position="26"/>
        <end position="46"/>
    </location>
</feature>
<reference evidence="3 4" key="1">
    <citation type="submission" date="2014-11" db="EMBL/GenBank/DDBJ databases">
        <title>Genome sequence of Flavihumibacter solisilvae 3-3.</title>
        <authorList>
            <person name="Zhou G."/>
            <person name="Li M."/>
            <person name="Wang G."/>
        </authorList>
    </citation>
    <scope>NUCLEOTIDE SEQUENCE [LARGE SCALE GENOMIC DNA]</scope>
    <source>
        <strain evidence="3 4">3-3</strain>
    </source>
</reference>
<dbReference type="Proteomes" id="UP000031408">
    <property type="component" value="Unassembled WGS sequence"/>
</dbReference>
<dbReference type="Pfam" id="PF14317">
    <property type="entry name" value="YcxB"/>
    <property type="match status" value="1"/>
</dbReference>
<evidence type="ECO:0000259" key="2">
    <source>
        <dbReference type="Pfam" id="PF14317"/>
    </source>
</evidence>
<comment type="caution">
    <text evidence="3">The sequence shown here is derived from an EMBL/GenBank/DDBJ whole genome shotgun (WGS) entry which is preliminary data.</text>
</comment>
<feature type="transmembrane region" description="Helical" evidence="1">
    <location>
        <begin position="52"/>
        <end position="72"/>
    </location>
</feature>
<dbReference type="AlphaFoldDB" id="A0A0C1L9E6"/>
<dbReference type="EMBL" id="JSVC01000002">
    <property type="protein sequence ID" value="KIC96131.1"/>
    <property type="molecule type" value="Genomic_DNA"/>
</dbReference>
<keyword evidence="1" id="KW-0472">Membrane</keyword>
<sequence length="161" mass="19588">MTISFSYDRKQVIQALRYHFFTRVEIRILVILINVFTIAAAVLLYLKKIQPFSFLLFSTLWMALMLVIWRILPNSIYKRSHTFRDEFMMTINENDVTLTTERGVQHWPWQRFSKFIETPYFFHLYFDNRSFFLVPKDAFANITDQQETRELLRRKITNNSR</sequence>
<keyword evidence="1" id="KW-0812">Transmembrane</keyword>
<name>A0A0C1L9E6_9BACT</name>
<dbReference type="OrthoDB" id="663382at2"/>
<protein>
    <recommendedName>
        <fullName evidence="2">YcxB-like C-terminal domain-containing protein</fullName>
    </recommendedName>
</protein>
<feature type="domain" description="YcxB-like C-terminal" evidence="2">
    <location>
        <begin position="91"/>
        <end position="152"/>
    </location>
</feature>
<evidence type="ECO:0000256" key="1">
    <source>
        <dbReference type="SAM" id="Phobius"/>
    </source>
</evidence>
<gene>
    <name evidence="3" type="ORF">OI18_02915</name>
</gene>
<accession>A0A0C1L9E6</accession>